<name>A0ABY1HM43_9GAMM</name>
<organism evidence="1 2">
    <name type="scientific">Moritella viscosa</name>
    <dbReference type="NCBI Taxonomy" id="80854"/>
    <lineage>
        <taxon>Bacteria</taxon>
        <taxon>Pseudomonadati</taxon>
        <taxon>Pseudomonadota</taxon>
        <taxon>Gammaproteobacteria</taxon>
        <taxon>Alteromonadales</taxon>
        <taxon>Moritellaceae</taxon>
        <taxon>Moritella</taxon>
    </lineage>
</organism>
<dbReference type="EMBL" id="FPLJ01000102">
    <property type="protein sequence ID" value="SGZ00948.1"/>
    <property type="molecule type" value="Genomic_DNA"/>
</dbReference>
<gene>
    <name evidence="1" type="ORF">MT2528_4135</name>
</gene>
<evidence type="ECO:0000313" key="2">
    <source>
        <dbReference type="Proteomes" id="UP000182660"/>
    </source>
</evidence>
<reference evidence="1 2" key="1">
    <citation type="submission" date="2016-11" db="EMBL/GenBank/DDBJ databases">
        <authorList>
            <person name="Klemetsen T."/>
        </authorList>
    </citation>
    <scope>NUCLEOTIDE SEQUENCE [LARGE SCALE GENOMIC DNA]</scope>
    <source>
        <strain evidence="1">MT 2528</strain>
    </source>
</reference>
<evidence type="ECO:0000313" key="1">
    <source>
        <dbReference type="EMBL" id="SGZ00948.1"/>
    </source>
</evidence>
<comment type="caution">
    <text evidence="1">The sequence shown here is derived from an EMBL/GenBank/DDBJ whole genome shotgun (WGS) entry which is preliminary data.</text>
</comment>
<dbReference type="Proteomes" id="UP000182660">
    <property type="component" value="Unassembled WGS sequence"/>
</dbReference>
<sequence length="44" mass="5124">MMSVRVYFKIMLPSFQSIELCDLACHIMTIKKAKPTYIGFAFHI</sequence>
<protein>
    <submittedName>
        <fullName evidence="1">Uncharacterized protein</fullName>
    </submittedName>
</protein>
<proteinExistence type="predicted"/>
<accession>A0ABY1HM43</accession>
<keyword evidence="2" id="KW-1185">Reference proteome</keyword>